<dbReference type="GeneID" id="61610005"/>
<feature type="active site" description="Proton acceptor; specific for D-alanine" evidence="7">
    <location>
        <position position="41"/>
    </location>
</feature>
<evidence type="ECO:0000256" key="6">
    <source>
        <dbReference type="ARBA" id="ARBA00023235"/>
    </source>
</evidence>
<evidence type="ECO:0000259" key="10">
    <source>
        <dbReference type="SMART" id="SM01005"/>
    </source>
</evidence>
<keyword evidence="5 7" id="KW-0663">Pyridoxal phosphate</keyword>
<dbReference type="Gene3D" id="2.40.37.10">
    <property type="entry name" value="Lyase, Ornithine Decarboxylase, Chain A, domain 1"/>
    <property type="match status" value="1"/>
</dbReference>
<dbReference type="HAMAP" id="MF_01201">
    <property type="entry name" value="Ala_racemase"/>
    <property type="match status" value="1"/>
</dbReference>
<dbReference type="PRINTS" id="PR00992">
    <property type="entry name" value="ALARACEMASE"/>
</dbReference>
<evidence type="ECO:0000256" key="9">
    <source>
        <dbReference type="PIRSR" id="PIRSR600821-52"/>
    </source>
</evidence>
<dbReference type="InterPro" id="IPR020622">
    <property type="entry name" value="Ala_racemase_pyridoxalP-BS"/>
</dbReference>
<comment type="pathway">
    <text evidence="7">Amino-acid biosynthesis; D-alanine biosynthesis; D-alanine from L-alanine: step 1/1.</text>
</comment>
<dbReference type="SUPFAM" id="SSF51419">
    <property type="entry name" value="PLP-binding barrel"/>
    <property type="match status" value="1"/>
</dbReference>
<dbReference type="GO" id="GO:0005829">
    <property type="term" value="C:cytosol"/>
    <property type="evidence" value="ECO:0007669"/>
    <property type="project" value="TreeGrafter"/>
</dbReference>
<dbReference type="GO" id="GO:0008784">
    <property type="term" value="F:alanine racemase activity"/>
    <property type="evidence" value="ECO:0007669"/>
    <property type="project" value="UniProtKB-UniRule"/>
</dbReference>
<dbReference type="PANTHER" id="PTHR30511:SF0">
    <property type="entry name" value="ALANINE RACEMASE, CATABOLIC-RELATED"/>
    <property type="match status" value="1"/>
</dbReference>
<dbReference type="GO" id="GO:0030632">
    <property type="term" value="P:D-alanine biosynthetic process"/>
    <property type="evidence" value="ECO:0007669"/>
    <property type="project" value="UniProtKB-UniRule"/>
</dbReference>
<protein>
    <recommendedName>
        <fullName evidence="4 7">Alanine racemase</fullName>
        <ecNumber evidence="4 7">5.1.1.1</ecNumber>
    </recommendedName>
</protein>
<dbReference type="SMART" id="SM01005">
    <property type="entry name" value="Ala_racemase_C"/>
    <property type="match status" value="1"/>
</dbReference>
<comment type="catalytic activity">
    <reaction evidence="1 7">
        <text>L-alanine = D-alanine</text>
        <dbReference type="Rhea" id="RHEA:20249"/>
        <dbReference type="ChEBI" id="CHEBI:57416"/>
        <dbReference type="ChEBI" id="CHEBI:57972"/>
        <dbReference type="EC" id="5.1.1.1"/>
    </reaction>
</comment>
<name>A0A508X763_9HYPH</name>
<dbReference type="AlphaFoldDB" id="A0A508X763"/>
<feature type="binding site" evidence="7 9">
    <location>
        <position position="138"/>
    </location>
    <ligand>
        <name>substrate</name>
    </ligand>
</feature>
<dbReference type="UniPathway" id="UPA00042">
    <property type="reaction ID" value="UER00497"/>
</dbReference>
<dbReference type="EC" id="5.1.1.1" evidence="4 7"/>
<sequence>MQNSDFSSASSRLTVDLAALADNWRMMNERSGRARAAAVLKGNAYGLGVMQAAPALYAAGARDFFVASVEEGAELRPLVPEGRVYVLAGMWPGNEALFFENDLVPIINSQEQLAYFMAALSERGDHPCVLHVDTGMNRLGLSPEEALRLVHDPVRPASFSPVLVMSHLACADDPGHPMNRHQLQRFREVTAFFEGVPASLANSGGVFLGEDYHFDLTRPGIAVYGGEAVDGDVNPMKPVVIAEARIVQIRTVPSGESASYGASVRFGRDSRIATVAIGYADGYHRSVSGGGVTLRQAMPSGAFGFLHGRKVPHVGRVTMDLSLFDVTDLPESTVRAGDYIELFGRNIPIDDVARAGGTIGYELLTSLGRRYHRTYVGGA</sequence>
<dbReference type="NCBIfam" id="TIGR00492">
    <property type="entry name" value="alr"/>
    <property type="match status" value="1"/>
</dbReference>
<reference evidence="11" key="1">
    <citation type="submission" date="2019-06" db="EMBL/GenBank/DDBJ databases">
        <authorList>
            <person name="Le Quere A."/>
            <person name="Colella S."/>
        </authorList>
    </citation>
    <scope>NUCLEOTIDE SEQUENCE</scope>
    <source>
        <strain evidence="11">EmedicaeMD41</strain>
    </source>
</reference>
<evidence type="ECO:0000313" key="11">
    <source>
        <dbReference type="EMBL" id="VTZ65692.1"/>
    </source>
</evidence>
<evidence type="ECO:0000256" key="5">
    <source>
        <dbReference type="ARBA" id="ARBA00022898"/>
    </source>
</evidence>
<dbReference type="InterPro" id="IPR009006">
    <property type="entry name" value="Ala_racemase/Decarboxylase_C"/>
</dbReference>
<gene>
    <name evidence="11" type="primary">alr</name>
    <name evidence="11" type="ORF">EMEDMD4_90184</name>
</gene>
<evidence type="ECO:0000256" key="4">
    <source>
        <dbReference type="ARBA" id="ARBA00013089"/>
    </source>
</evidence>
<dbReference type="EMBL" id="CABFNB010000161">
    <property type="protein sequence ID" value="VTZ65692.1"/>
    <property type="molecule type" value="Genomic_DNA"/>
</dbReference>
<dbReference type="SUPFAM" id="SSF50621">
    <property type="entry name" value="Alanine racemase C-terminal domain-like"/>
    <property type="match status" value="1"/>
</dbReference>
<dbReference type="Gene3D" id="3.20.20.10">
    <property type="entry name" value="Alanine racemase"/>
    <property type="match status" value="1"/>
</dbReference>
<dbReference type="PANTHER" id="PTHR30511">
    <property type="entry name" value="ALANINE RACEMASE"/>
    <property type="match status" value="1"/>
</dbReference>
<dbReference type="RefSeq" id="WP_024311241.1">
    <property type="nucleotide sequence ID" value="NZ_ATYC01000022.1"/>
</dbReference>
<comment type="cofactor">
    <cofactor evidence="2 7 8">
        <name>pyridoxal 5'-phosphate</name>
        <dbReference type="ChEBI" id="CHEBI:597326"/>
    </cofactor>
</comment>
<feature type="domain" description="Alanine racemase C-terminal" evidence="10">
    <location>
        <begin position="239"/>
        <end position="376"/>
    </location>
</feature>
<keyword evidence="6 7" id="KW-0413">Isomerase</keyword>
<dbReference type="PROSITE" id="PS00395">
    <property type="entry name" value="ALANINE_RACEMASE"/>
    <property type="match status" value="1"/>
</dbReference>
<dbReference type="InterPro" id="IPR001608">
    <property type="entry name" value="Ala_racemase_N"/>
</dbReference>
<dbReference type="CDD" id="cd00430">
    <property type="entry name" value="PLPDE_III_AR"/>
    <property type="match status" value="1"/>
</dbReference>
<evidence type="ECO:0000256" key="7">
    <source>
        <dbReference type="HAMAP-Rule" id="MF_01201"/>
    </source>
</evidence>
<proteinExistence type="inferred from homology"/>
<comment type="similarity">
    <text evidence="3 7">Belongs to the alanine racemase family.</text>
</comment>
<dbReference type="Pfam" id="PF00842">
    <property type="entry name" value="Ala_racemase_C"/>
    <property type="match status" value="1"/>
</dbReference>
<evidence type="ECO:0000256" key="1">
    <source>
        <dbReference type="ARBA" id="ARBA00000316"/>
    </source>
</evidence>
<comment type="function">
    <text evidence="7">Catalyzes the interconversion of L-alanine and D-alanine. May also act on other amino acids.</text>
</comment>
<feature type="binding site" evidence="7 9">
    <location>
        <position position="319"/>
    </location>
    <ligand>
        <name>substrate</name>
    </ligand>
</feature>
<dbReference type="InterPro" id="IPR029066">
    <property type="entry name" value="PLP-binding_barrel"/>
</dbReference>
<accession>A0A508X763</accession>
<dbReference type="InterPro" id="IPR000821">
    <property type="entry name" value="Ala_racemase"/>
</dbReference>
<dbReference type="Proteomes" id="UP000507954">
    <property type="component" value="Unassembled WGS sequence"/>
</dbReference>
<feature type="active site" description="Proton acceptor; specific for L-alanine" evidence="7">
    <location>
        <position position="260"/>
    </location>
</feature>
<feature type="modified residue" description="N6-(pyridoxal phosphate)lysine" evidence="7 8">
    <location>
        <position position="41"/>
    </location>
</feature>
<evidence type="ECO:0000256" key="3">
    <source>
        <dbReference type="ARBA" id="ARBA00007880"/>
    </source>
</evidence>
<organism evidence="11">
    <name type="scientific">Sinorhizobium medicae</name>
    <dbReference type="NCBI Taxonomy" id="110321"/>
    <lineage>
        <taxon>Bacteria</taxon>
        <taxon>Pseudomonadati</taxon>
        <taxon>Pseudomonadota</taxon>
        <taxon>Alphaproteobacteria</taxon>
        <taxon>Hyphomicrobiales</taxon>
        <taxon>Rhizobiaceae</taxon>
        <taxon>Sinorhizobium/Ensifer group</taxon>
        <taxon>Sinorhizobium</taxon>
    </lineage>
</organism>
<evidence type="ECO:0000256" key="8">
    <source>
        <dbReference type="PIRSR" id="PIRSR600821-50"/>
    </source>
</evidence>
<evidence type="ECO:0000256" key="2">
    <source>
        <dbReference type="ARBA" id="ARBA00001933"/>
    </source>
</evidence>
<dbReference type="GO" id="GO:0030170">
    <property type="term" value="F:pyridoxal phosphate binding"/>
    <property type="evidence" value="ECO:0007669"/>
    <property type="project" value="UniProtKB-UniRule"/>
</dbReference>
<dbReference type="InterPro" id="IPR011079">
    <property type="entry name" value="Ala_racemase_C"/>
</dbReference>
<dbReference type="Pfam" id="PF01168">
    <property type="entry name" value="Ala_racemase_N"/>
    <property type="match status" value="1"/>
</dbReference>